<keyword evidence="2" id="KW-0472">Membrane</keyword>
<gene>
    <name evidence="4" type="ORF">CHCC16736_1308</name>
</gene>
<protein>
    <recommendedName>
        <fullName evidence="3">DUF1510 domain-containing protein</fullName>
    </recommendedName>
</protein>
<evidence type="ECO:0000313" key="4">
    <source>
        <dbReference type="EMBL" id="TWL23600.1"/>
    </source>
</evidence>
<dbReference type="InterPro" id="IPR009988">
    <property type="entry name" value="DUF1510"/>
</dbReference>
<reference evidence="4 5" key="1">
    <citation type="submission" date="2019-06" db="EMBL/GenBank/DDBJ databases">
        <title>Genome sequence analysis of &gt;100 Bacillus licheniformis strains suggests intrinsic resistance to this species.</title>
        <authorList>
            <person name="Wels M."/>
            <person name="Siezen R.J."/>
            <person name="Johansen E."/>
            <person name="Stuer-Lauridsen B."/>
            <person name="Bjerre K."/>
            <person name="Nielsen B.K.K."/>
        </authorList>
    </citation>
    <scope>NUCLEOTIDE SEQUENCE [LARGE SCALE GENOMIC DNA]</scope>
    <source>
        <strain evidence="4 5">BAC-16736</strain>
    </source>
</reference>
<feature type="region of interest" description="Disordered" evidence="1">
    <location>
        <begin position="48"/>
        <end position="134"/>
    </location>
</feature>
<dbReference type="AlphaFoldDB" id="A0A415JD97"/>
<dbReference type="Pfam" id="PF07423">
    <property type="entry name" value="DUF1510"/>
    <property type="match status" value="1"/>
</dbReference>
<feature type="compositionally biased region" description="Basic and acidic residues" evidence="1">
    <location>
        <begin position="70"/>
        <end position="115"/>
    </location>
</feature>
<feature type="compositionally biased region" description="Polar residues" evidence="1">
    <location>
        <begin position="146"/>
        <end position="160"/>
    </location>
</feature>
<accession>A0A415JD97</accession>
<organism evidence="4 5">
    <name type="scientific">Bacillus licheniformis</name>
    <dbReference type="NCBI Taxonomy" id="1402"/>
    <lineage>
        <taxon>Bacteria</taxon>
        <taxon>Bacillati</taxon>
        <taxon>Bacillota</taxon>
        <taxon>Bacilli</taxon>
        <taxon>Bacillales</taxon>
        <taxon>Bacillaceae</taxon>
        <taxon>Bacillus</taxon>
    </lineage>
</organism>
<keyword evidence="2" id="KW-1133">Transmembrane helix</keyword>
<feature type="transmembrane region" description="Helical" evidence="2">
    <location>
        <begin position="21"/>
        <end position="44"/>
    </location>
</feature>
<dbReference type="EMBL" id="NILC01000028">
    <property type="protein sequence ID" value="TWL23600.1"/>
    <property type="molecule type" value="Genomic_DNA"/>
</dbReference>
<dbReference type="Proteomes" id="UP000435910">
    <property type="component" value="Unassembled WGS sequence"/>
</dbReference>
<proteinExistence type="predicted"/>
<comment type="caution">
    <text evidence="4">The sequence shown here is derived from an EMBL/GenBank/DDBJ whole genome shotgun (WGS) entry which is preliminary data.</text>
</comment>
<feature type="region of interest" description="Disordered" evidence="1">
    <location>
        <begin position="141"/>
        <end position="160"/>
    </location>
</feature>
<dbReference type="RefSeq" id="WP_003183900.1">
    <property type="nucleotide sequence ID" value="NZ_CAMFKN010000004.1"/>
</dbReference>
<keyword evidence="2" id="KW-0812">Transmembrane</keyword>
<feature type="compositionally biased region" description="Polar residues" evidence="1">
    <location>
        <begin position="48"/>
        <end position="66"/>
    </location>
</feature>
<evidence type="ECO:0000256" key="2">
    <source>
        <dbReference type="SAM" id="Phobius"/>
    </source>
</evidence>
<evidence type="ECO:0000256" key="1">
    <source>
        <dbReference type="SAM" id="MobiDB-lite"/>
    </source>
</evidence>
<evidence type="ECO:0000313" key="5">
    <source>
        <dbReference type="Proteomes" id="UP000435910"/>
    </source>
</evidence>
<name>A0A415JD97_BACLI</name>
<evidence type="ECO:0000259" key="3">
    <source>
        <dbReference type="Pfam" id="PF07423"/>
    </source>
</evidence>
<feature type="domain" description="DUF1510" evidence="3">
    <location>
        <begin position="137"/>
        <end position="229"/>
    </location>
</feature>
<sequence length="230" mass="25224">MNLSETRESRFENRDKRRKANLVLNILIGIVLVLIVVVASSLMMNSPKEQAQQDVSKNDSEQTTEAPASDNKKQTSDEDVKDEDKGKSDSADKEDSDSDSDKNKESASDEDKSTSDDPFEGAEVTEGGSSANVEKTIINPDWEPVGTQQSGQHTATYDSSSQDWKEMLEAISYATGVSKDNMTVIWLGNNGSPQDAKGTIRAKDTGVKYQVAITWVDGKGWKPTKVEQLK</sequence>